<evidence type="ECO:0000313" key="2">
    <source>
        <dbReference type="Proteomes" id="UP000826195"/>
    </source>
</evidence>
<accession>A0AAV7ITT9</accession>
<name>A0AAV7ITT9_COTGL</name>
<reference evidence="1 2" key="1">
    <citation type="journal article" date="2021" name="J. Hered.">
        <title>A chromosome-level genome assembly of the parasitoid wasp, Cotesia glomerata (Hymenoptera: Braconidae).</title>
        <authorList>
            <person name="Pinto B.J."/>
            <person name="Weis J.J."/>
            <person name="Gamble T."/>
            <person name="Ode P.J."/>
            <person name="Paul R."/>
            <person name="Zaspel J.M."/>
        </authorList>
    </citation>
    <scope>NUCLEOTIDE SEQUENCE [LARGE SCALE GENOMIC DNA]</scope>
    <source>
        <strain evidence="1">CgM1</strain>
    </source>
</reference>
<dbReference type="AlphaFoldDB" id="A0AAV7ITT9"/>
<dbReference type="EMBL" id="JAHXZJ010000747">
    <property type="protein sequence ID" value="KAH0557721.1"/>
    <property type="molecule type" value="Genomic_DNA"/>
</dbReference>
<evidence type="ECO:0000313" key="1">
    <source>
        <dbReference type="EMBL" id="KAH0557721.1"/>
    </source>
</evidence>
<dbReference type="PANTHER" id="PTHR13412">
    <property type="entry name" value="T-CELL IMMUNOMODULATORY PROTEIN HOMOLOG"/>
    <property type="match status" value="1"/>
</dbReference>
<sequence length="102" mass="11631">MRVESPFGVVSAGSHVDVELKGSLDLVVPLCFDYQCRNSTIALYHDGWHDLKIYFADLKKELWSFVPPDKWKNVMYTDAITLQTEDFNMDGYPGLLATLQTN</sequence>
<protein>
    <submittedName>
        <fullName evidence="1">Uncharacterized protein</fullName>
    </submittedName>
</protein>
<comment type="caution">
    <text evidence="1">The sequence shown here is derived from an EMBL/GenBank/DDBJ whole genome shotgun (WGS) entry which is preliminary data.</text>
</comment>
<dbReference type="GO" id="GO:0005886">
    <property type="term" value="C:plasma membrane"/>
    <property type="evidence" value="ECO:0007669"/>
    <property type="project" value="TreeGrafter"/>
</dbReference>
<proteinExistence type="predicted"/>
<dbReference type="PANTHER" id="PTHR13412:SF0">
    <property type="entry name" value="T-CELL IMMUNOMODULATORY PROTEIN"/>
    <property type="match status" value="1"/>
</dbReference>
<dbReference type="Proteomes" id="UP000826195">
    <property type="component" value="Unassembled WGS sequence"/>
</dbReference>
<keyword evidence="2" id="KW-1185">Reference proteome</keyword>
<organism evidence="1 2">
    <name type="scientific">Cotesia glomerata</name>
    <name type="common">Lepidopteran parasitic wasp</name>
    <name type="synonym">Apanteles glomeratus</name>
    <dbReference type="NCBI Taxonomy" id="32391"/>
    <lineage>
        <taxon>Eukaryota</taxon>
        <taxon>Metazoa</taxon>
        <taxon>Ecdysozoa</taxon>
        <taxon>Arthropoda</taxon>
        <taxon>Hexapoda</taxon>
        <taxon>Insecta</taxon>
        <taxon>Pterygota</taxon>
        <taxon>Neoptera</taxon>
        <taxon>Endopterygota</taxon>
        <taxon>Hymenoptera</taxon>
        <taxon>Apocrita</taxon>
        <taxon>Ichneumonoidea</taxon>
        <taxon>Braconidae</taxon>
        <taxon>Microgastrinae</taxon>
        <taxon>Cotesia</taxon>
    </lineage>
</organism>
<gene>
    <name evidence="1" type="ORF">KQX54_010795</name>
</gene>
<dbReference type="InterPro" id="IPR024881">
    <property type="entry name" value="Tip"/>
</dbReference>